<feature type="region of interest" description="Disordered" evidence="1">
    <location>
        <begin position="36"/>
        <end position="55"/>
    </location>
</feature>
<comment type="caution">
    <text evidence="2">The sequence shown here is derived from an EMBL/GenBank/DDBJ whole genome shotgun (WGS) entry which is preliminary data.</text>
</comment>
<keyword evidence="3" id="KW-1185">Reference proteome</keyword>
<dbReference type="AlphaFoldDB" id="A0AAV0UBV3"/>
<evidence type="ECO:0000313" key="2">
    <source>
        <dbReference type="EMBL" id="CAI5733203.1"/>
    </source>
</evidence>
<protein>
    <submittedName>
        <fullName evidence="2">Uncharacterized protein</fullName>
    </submittedName>
</protein>
<accession>A0AAV0UBV3</accession>
<sequence>MGDSLCSMGVGRQIAKKILCSRRAILSSRYAVLAKPNEADDEEDEAGVSAPLSALDESSTSLSGAFAAERHSETVTDFAVQLRLIKKMPPKLPLMPQLVALKPKKRTELLKSISQVEDYCGSRVLPRLPDEVNLGPELYDIIQQQLDILPFKTPANGNCMTRALAQALLK</sequence>
<evidence type="ECO:0000256" key="1">
    <source>
        <dbReference type="SAM" id="MobiDB-lite"/>
    </source>
</evidence>
<organism evidence="2 3">
    <name type="scientific">Hyaloperonospora brassicae</name>
    <name type="common">Brassica downy mildew</name>
    <name type="synonym">Peronospora brassicae</name>
    <dbReference type="NCBI Taxonomy" id="162125"/>
    <lineage>
        <taxon>Eukaryota</taxon>
        <taxon>Sar</taxon>
        <taxon>Stramenopiles</taxon>
        <taxon>Oomycota</taxon>
        <taxon>Peronosporomycetes</taxon>
        <taxon>Peronosporales</taxon>
        <taxon>Peronosporaceae</taxon>
        <taxon>Hyaloperonospora</taxon>
    </lineage>
</organism>
<dbReference type="Proteomes" id="UP001162031">
    <property type="component" value="Unassembled WGS sequence"/>
</dbReference>
<evidence type="ECO:0000313" key="3">
    <source>
        <dbReference type="Proteomes" id="UP001162031"/>
    </source>
</evidence>
<reference evidence="2" key="1">
    <citation type="submission" date="2022-12" db="EMBL/GenBank/DDBJ databases">
        <authorList>
            <person name="Webb A."/>
        </authorList>
    </citation>
    <scope>NUCLEOTIDE SEQUENCE</scope>
    <source>
        <strain evidence="2">Hp1</strain>
    </source>
</reference>
<name>A0AAV0UBV3_HYABA</name>
<gene>
    <name evidence="2" type="ORF">HBR001_LOCUS5762</name>
</gene>
<dbReference type="EMBL" id="CANTFL010001193">
    <property type="protein sequence ID" value="CAI5733203.1"/>
    <property type="molecule type" value="Genomic_DNA"/>
</dbReference>
<proteinExistence type="predicted"/>